<dbReference type="InterPro" id="IPR029058">
    <property type="entry name" value="AB_hydrolase_fold"/>
</dbReference>
<accession>A0ABR3IPS8</accession>
<reference evidence="6" key="1">
    <citation type="submission" date="2024-06" db="EMBL/GenBank/DDBJ databases">
        <title>Multi-omics analyses provide insights into the biosynthesis of the anticancer antibiotic pleurotin in Hohenbuehelia grisea.</title>
        <authorList>
            <person name="Weaver J.A."/>
            <person name="Alberti F."/>
        </authorList>
    </citation>
    <scope>NUCLEOTIDE SEQUENCE [LARGE SCALE GENOMIC DNA]</scope>
    <source>
        <strain evidence="6">T-177</strain>
    </source>
</reference>
<feature type="domain" description="Carboxylesterase type B" evidence="4">
    <location>
        <begin position="28"/>
        <end position="517"/>
    </location>
</feature>
<proteinExistence type="inferred from homology"/>
<dbReference type="Pfam" id="PF00135">
    <property type="entry name" value="COesterase"/>
    <property type="match status" value="1"/>
</dbReference>
<organism evidence="5 6">
    <name type="scientific">Hohenbuehelia grisea</name>
    <dbReference type="NCBI Taxonomy" id="104357"/>
    <lineage>
        <taxon>Eukaryota</taxon>
        <taxon>Fungi</taxon>
        <taxon>Dikarya</taxon>
        <taxon>Basidiomycota</taxon>
        <taxon>Agaricomycotina</taxon>
        <taxon>Agaricomycetes</taxon>
        <taxon>Agaricomycetidae</taxon>
        <taxon>Agaricales</taxon>
        <taxon>Pleurotineae</taxon>
        <taxon>Pleurotaceae</taxon>
        <taxon>Hohenbuehelia</taxon>
    </lineage>
</organism>
<protein>
    <recommendedName>
        <fullName evidence="3">Carboxylic ester hydrolase</fullName>
        <ecNumber evidence="3">3.1.1.-</ecNumber>
    </recommendedName>
</protein>
<dbReference type="EC" id="3.1.1.-" evidence="3"/>
<feature type="chain" id="PRO_5044968530" description="Carboxylic ester hydrolase" evidence="3">
    <location>
        <begin position="21"/>
        <end position="556"/>
    </location>
</feature>
<dbReference type="PROSITE" id="PS00941">
    <property type="entry name" value="CARBOXYLESTERASE_B_2"/>
    <property type="match status" value="1"/>
</dbReference>
<evidence type="ECO:0000259" key="4">
    <source>
        <dbReference type="Pfam" id="PF00135"/>
    </source>
</evidence>
<dbReference type="InterPro" id="IPR019826">
    <property type="entry name" value="Carboxylesterase_B_AS"/>
</dbReference>
<dbReference type="InterPro" id="IPR019819">
    <property type="entry name" value="Carboxylesterase_B_CS"/>
</dbReference>
<evidence type="ECO:0000256" key="3">
    <source>
        <dbReference type="RuleBase" id="RU361235"/>
    </source>
</evidence>
<dbReference type="PANTHER" id="PTHR11559">
    <property type="entry name" value="CARBOXYLESTERASE"/>
    <property type="match status" value="1"/>
</dbReference>
<evidence type="ECO:0000313" key="5">
    <source>
        <dbReference type="EMBL" id="KAL0945306.1"/>
    </source>
</evidence>
<evidence type="ECO:0000256" key="2">
    <source>
        <dbReference type="ARBA" id="ARBA00022801"/>
    </source>
</evidence>
<feature type="signal peptide" evidence="3">
    <location>
        <begin position="1"/>
        <end position="20"/>
    </location>
</feature>
<name>A0ABR3IPS8_9AGAR</name>
<dbReference type="EMBL" id="JASNQZ010000018">
    <property type="protein sequence ID" value="KAL0945306.1"/>
    <property type="molecule type" value="Genomic_DNA"/>
</dbReference>
<keyword evidence="6" id="KW-1185">Reference proteome</keyword>
<comment type="similarity">
    <text evidence="1 3">Belongs to the type-B carboxylesterase/lipase family.</text>
</comment>
<gene>
    <name evidence="5" type="ORF">HGRIS_000810</name>
</gene>
<dbReference type="SUPFAM" id="SSF53474">
    <property type="entry name" value="alpha/beta-Hydrolases"/>
    <property type="match status" value="1"/>
</dbReference>
<comment type="caution">
    <text evidence="5">The sequence shown here is derived from an EMBL/GenBank/DDBJ whole genome shotgun (WGS) entry which is preliminary data.</text>
</comment>
<evidence type="ECO:0000256" key="1">
    <source>
        <dbReference type="ARBA" id="ARBA00005964"/>
    </source>
</evidence>
<evidence type="ECO:0000313" key="6">
    <source>
        <dbReference type="Proteomes" id="UP001556367"/>
    </source>
</evidence>
<keyword evidence="2 3" id="KW-0378">Hydrolase</keyword>
<dbReference type="Gene3D" id="3.40.50.1820">
    <property type="entry name" value="alpha/beta hydrolase"/>
    <property type="match status" value="1"/>
</dbReference>
<keyword evidence="3" id="KW-0732">Signal</keyword>
<sequence>MRSQRFSILVWTIAFDVTLGFQTCRPAPIIDLGYARYQGFTNTTTDVSSFLGIRYADPPTGVFRWQAPMSPSKVTGVQQAIDPPPQCYQGAIGISPTNPPHDPGSLVRREVSPTTSEDCLFLNVYFPGSVVPRKPLPVVVYIHGGGYVGNSASRQNGEDLLRLSRNSVVAVLIQYRLGLFGFLAGSKVKQGGVLNAGLLDQDFALRWVQQHIRKFGGDPSKVTVWGTSAGMEGIDAQVSPTNYHVILSGAGSVLQHVVARDGRTTPPLFHSVITSSTYLPSQYAFNDSIPELLYSKAVNQTNCATSTDTLTCLRAADVDVLEAANVQINSDGFFGTFVTVPVVDGEFITQRVTAALKQGKVNGKALLAVTNTHEGNLFVDENTTTTVAQYATELFPGLGENDGLTAAQAYASVGTPLDQIQAIMGEALIICPTYFLLDAFSARAFKGLFAIPPGNHGQDVSYYFPSRGLPTFNNSEFIASFGQSFLAFVKDQDPNAKFDEANITPPWVHYDPNHRNIEMLFNRTDDGRPDIRPIATNDGVLARCSFWANVSSRTAQ</sequence>
<dbReference type="InterPro" id="IPR002018">
    <property type="entry name" value="CarbesteraseB"/>
</dbReference>
<dbReference type="InterPro" id="IPR050309">
    <property type="entry name" value="Type-B_Carboxylest/Lipase"/>
</dbReference>
<dbReference type="PROSITE" id="PS00122">
    <property type="entry name" value="CARBOXYLESTERASE_B_1"/>
    <property type="match status" value="1"/>
</dbReference>
<dbReference type="Proteomes" id="UP001556367">
    <property type="component" value="Unassembled WGS sequence"/>
</dbReference>